<dbReference type="CDD" id="cd16013">
    <property type="entry name" value="AcpA"/>
    <property type="match status" value="1"/>
</dbReference>
<accession>A0A1W6Z5B9</accession>
<dbReference type="InterPro" id="IPR017768">
    <property type="entry name" value="AcpA"/>
</dbReference>
<feature type="chain" id="PRO_5012687295" description="Acid phosphatase" evidence="2">
    <location>
        <begin position="26"/>
        <end position="565"/>
    </location>
</feature>
<sequence length="565" mass="60850">MKRTLASRRAVVRSLTAIAIPGVLAACSGDHGNEVHSAAVERAVKNIDTVVVIYAENRSFDNLYSDFPGQSDPLASARVAPQLDRDGKTVLKSLPPVWGGLTQARAQFANKVPVVPRAMTEGMPNAPFSINETYPGVDLDAVNADMWHNFYQNQMQINGGRNDMFAAWADNGGGLVMGLFTGNADKLPLWKVAEKYTMADHFFMGAFGGSFLNHQYLIAAAAPVVPVNDGNRSKVAKLSDGDQGWRLAVNPEAPGADSALSGPATAIFISNGATLTPDGYAVNTMQPAYQPSANKPAPNADGRTAGLLADPANPTTVPPQVHATIGDLLTQKHVGWAWYAGGWGFQTARSTNPEAWAGSDYASVGVGNGGEPFVNFQFHHQPFNYFKRFDPTTAQGRAERAEHLRDAGIHGEKFIQDIRAGALPPVAFYKPVGNLNEHSGYADVLRGDRHIAEVIAELEKSPQWPHMLVVVTYDENGGIWDHVAPPKGDRFGPGSRIPTILAGPTVRRHYVDHAVLDTTSILRFITRRWDLPELPGLAARRTALRKNAGVEQGDLSEALDVSSAS</sequence>
<evidence type="ECO:0000256" key="2">
    <source>
        <dbReference type="SAM" id="SignalP"/>
    </source>
</evidence>
<reference evidence="3 4" key="1">
    <citation type="submission" date="2017-05" db="EMBL/GenBank/DDBJ databases">
        <title>Complete and WGS of Bordetella genogroups.</title>
        <authorList>
            <person name="Spilker T."/>
            <person name="LiPuma J."/>
        </authorList>
    </citation>
    <scope>NUCLEOTIDE SEQUENCE [LARGE SCALE GENOMIC DNA]</scope>
    <source>
        <strain evidence="3 4">AU17164</strain>
    </source>
</reference>
<gene>
    <name evidence="3" type="ORF">CAL13_04810</name>
</gene>
<dbReference type="RefSeq" id="WP_086073518.1">
    <property type="nucleotide sequence ID" value="NZ_CP021109.1"/>
</dbReference>
<dbReference type="EMBL" id="CP021109">
    <property type="protein sequence ID" value="ARP88538.1"/>
    <property type="molecule type" value="Genomic_DNA"/>
</dbReference>
<evidence type="ECO:0000256" key="1">
    <source>
        <dbReference type="ARBA" id="ARBA00022801"/>
    </source>
</evidence>
<evidence type="ECO:0000313" key="3">
    <source>
        <dbReference type="EMBL" id="ARP88538.1"/>
    </source>
</evidence>
<keyword evidence="1" id="KW-0378">Hydrolase</keyword>
<dbReference type="SUPFAM" id="SSF53649">
    <property type="entry name" value="Alkaline phosphatase-like"/>
    <property type="match status" value="1"/>
</dbReference>
<dbReference type="Pfam" id="PF04185">
    <property type="entry name" value="Phosphoesterase"/>
    <property type="match status" value="1"/>
</dbReference>
<keyword evidence="2" id="KW-0732">Signal</keyword>
<dbReference type="PROSITE" id="PS51257">
    <property type="entry name" value="PROKAR_LIPOPROTEIN"/>
    <property type="match status" value="1"/>
</dbReference>
<dbReference type="Proteomes" id="UP000194139">
    <property type="component" value="Chromosome"/>
</dbReference>
<dbReference type="PANTHER" id="PTHR31956:SF1">
    <property type="entry name" value="NON-SPECIFIC PHOSPHOLIPASE C1"/>
    <property type="match status" value="1"/>
</dbReference>
<dbReference type="PANTHER" id="PTHR31956">
    <property type="entry name" value="NON-SPECIFIC PHOSPHOLIPASE C4-RELATED"/>
    <property type="match status" value="1"/>
</dbReference>
<dbReference type="Gene3D" id="3.40.720.10">
    <property type="entry name" value="Alkaline Phosphatase, subunit A"/>
    <property type="match status" value="2"/>
</dbReference>
<dbReference type="AlphaFoldDB" id="A0A1W6Z5B9"/>
<dbReference type="InterPro" id="IPR017850">
    <property type="entry name" value="Alkaline_phosphatase_core_sf"/>
</dbReference>
<dbReference type="NCBIfam" id="TIGR03397">
    <property type="entry name" value="acid_phos_Burk"/>
    <property type="match status" value="1"/>
</dbReference>
<dbReference type="GO" id="GO:0003993">
    <property type="term" value="F:acid phosphatase activity"/>
    <property type="evidence" value="ECO:0007669"/>
    <property type="project" value="InterPro"/>
</dbReference>
<evidence type="ECO:0008006" key="5">
    <source>
        <dbReference type="Google" id="ProtNLM"/>
    </source>
</evidence>
<organism evidence="3 4">
    <name type="scientific">Bordetella genomosp. 9</name>
    <dbReference type="NCBI Taxonomy" id="1416803"/>
    <lineage>
        <taxon>Bacteria</taxon>
        <taxon>Pseudomonadati</taxon>
        <taxon>Pseudomonadota</taxon>
        <taxon>Betaproteobacteria</taxon>
        <taxon>Burkholderiales</taxon>
        <taxon>Alcaligenaceae</taxon>
        <taxon>Bordetella</taxon>
    </lineage>
</organism>
<name>A0A1W6Z5B9_9BORD</name>
<dbReference type="InterPro" id="IPR007312">
    <property type="entry name" value="Phosphoesterase"/>
</dbReference>
<evidence type="ECO:0000313" key="4">
    <source>
        <dbReference type="Proteomes" id="UP000194139"/>
    </source>
</evidence>
<keyword evidence="4" id="KW-1185">Reference proteome</keyword>
<feature type="signal peptide" evidence="2">
    <location>
        <begin position="1"/>
        <end position="25"/>
    </location>
</feature>
<proteinExistence type="predicted"/>
<protein>
    <recommendedName>
        <fullName evidence="5">Acid phosphatase</fullName>
    </recommendedName>
</protein>